<protein>
    <submittedName>
        <fullName evidence="1">Uncharacterized protein</fullName>
    </submittedName>
</protein>
<proteinExistence type="predicted"/>
<sequence length="73" mass="7952">MWIALTDFDGKQIYLNTTHLVSIKEHGRGAIITHVVGQTVVSESPETIRKVLGLTQTTTLASALHRLGIEGRA</sequence>
<comment type="caution">
    <text evidence="1">The sequence shown here is derived from an EMBL/GenBank/DDBJ whole genome shotgun (WGS) entry which is preliminary data.</text>
</comment>
<dbReference type="EMBL" id="PXYL01000007">
    <property type="protein sequence ID" value="PSJ59758.1"/>
    <property type="molecule type" value="Genomic_DNA"/>
</dbReference>
<evidence type="ECO:0000313" key="2">
    <source>
        <dbReference type="Proteomes" id="UP000240653"/>
    </source>
</evidence>
<dbReference type="AlphaFoldDB" id="A0A2P7SBB5"/>
<gene>
    <name evidence="1" type="ORF">C7I85_15535</name>
</gene>
<keyword evidence="2" id="KW-1185">Reference proteome</keyword>
<dbReference type="RefSeq" id="WP_106724901.1">
    <property type="nucleotide sequence ID" value="NZ_JARXVF010000001.1"/>
</dbReference>
<reference evidence="1 2" key="1">
    <citation type="submission" date="2018-03" db="EMBL/GenBank/DDBJ databases">
        <title>The draft genome of Mesorhizobium soli JCM 19897.</title>
        <authorList>
            <person name="Li L."/>
            <person name="Liu L."/>
            <person name="Liang L."/>
            <person name="Wang T."/>
            <person name="Zhang X."/>
        </authorList>
    </citation>
    <scope>NUCLEOTIDE SEQUENCE [LARGE SCALE GENOMIC DNA]</scope>
    <source>
        <strain evidence="1 2">JCM 19897</strain>
    </source>
</reference>
<organism evidence="1 2">
    <name type="scientific">Pseudaminobacter soli</name>
    <name type="common">ex Li et al. 2025</name>
    <dbReference type="NCBI Taxonomy" id="1295366"/>
    <lineage>
        <taxon>Bacteria</taxon>
        <taxon>Pseudomonadati</taxon>
        <taxon>Pseudomonadota</taxon>
        <taxon>Alphaproteobacteria</taxon>
        <taxon>Hyphomicrobiales</taxon>
        <taxon>Phyllobacteriaceae</taxon>
        <taxon>Pseudaminobacter</taxon>
    </lineage>
</organism>
<dbReference type="Proteomes" id="UP000240653">
    <property type="component" value="Unassembled WGS sequence"/>
</dbReference>
<evidence type="ECO:0000313" key="1">
    <source>
        <dbReference type="EMBL" id="PSJ59758.1"/>
    </source>
</evidence>
<dbReference type="OrthoDB" id="8451051at2"/>
<accession>A0A2P7SBB5</accession>
<name>A0A2P7SBB5_9HYPH</name>